<feature type="modified residue" description="4-aspartylphosphate" evidence="1">
    <location>
        <position position="53"/>
    </location>
</feature>
<evidence type="ECO:0000313" key="5">
    <source>
        <dbReference type="Proteomes" id="UP000036458"/>
    </source>
</evidence>
<dbReference type="PATRIC" id="fig|1379910.4.peg.57"/>
<dbReference type="PROSITE" id="PS50110">
    <property type="entry name" value="RESPONSE_REGULATORY"/>
    <property type="match status" value="1"/>
</dbReference>
<sequence>MRICIVEDSRLARLELKHLLAKFPELELVGEAENAEDGIAFIEELRPDLVFLDIHLPQKNGFELLEALEHVPQVIFTTAYDQYALQAFERNALDYLMKPIEENRLRQAVEKALAKQVAVKPTVAPSQLSEDDRVFVKDGERCWFVALKQVRLIESNGNYALLSFDQERPCILKTLNYLESRLDPKVFFRANRQQIINVNYIEQINPWFSGSIKIQLKGGEEVEVSRRQTQVFKDLMSL</sequence>
<dbReference type="InterPro" id="IPR007492">
    <property type="entry name" value="LytTR_DNA-bd_dom"/>
</dbReference>
<reference evidence="4 5" key="1">
    <citation type="submission" date="2015-01" db="EMBL/GenBank/DDBJ databases">
        <title>Rufibacter sp./DG31D/ whole genome sequencing.</title>
        <authorList>
            <person name="Kim M.K."/>
            <person name="Srinivasan S."/>
            <person name="Lee J.-J."/>
        </authorList>
    </citation>
    <scope>NUCLEOTIDE SEQUENCE [LARGE SCALE GENOMIC DNA]</scope>
    <source>
        <strain evidence="4 5">DG31D</strain>
    </source>
</reference>
<dbReference type="KEGG" id="ruf:TH63_00270"/>
<feature type="domain" description="HTH LytTR-type" evidence="3">
    <location>
        <begin position="136"/>
        <end position="238"/>
    </location>
</feature>
<evidence type="ECO:0000259" key="2">
    <source>
        <dbReference type="PROSITE" id="PS50110"/>
    </source>
</evidence>
<dbReference type="Gene3D" id="3.40.50.2300">
    <property type="match status" value="1"/>
</dbReference>
<dbReference type="AlphaFoldDB" id="A0A0H4VGL3"/>
<dbReference type="PANTHER" id="PTHR37299:SF1">
    <property type="entry name" value="STAGE 0 SPORULATION PROTEIN A HOMOLOG"/>
    <property type="match status" value="1"/>
</dbReference>
<feature type="domain" description="Response regulatory" evidence="2">
    <location>
        <begin position="2"/>
        <end position="113"/>
    </location>
</feature>
<dbReference type="PROSITE" id="PS50930">
    <property type="entry name" value="HTH_LYTTR"/>
    <property type="match status" value="1"/>
</dbReference>
<dbReference type="EMBL" id="CP010777">
    <property type="protein sequence ID" value="AKQ44423.1"/>
    <property type="molecule type" value="Genomic_DNA"/>
</dbReference>
<dbReference type="InterPro" id="IPR011006">
    <property type="entry name" value="CheY-like_superfamily"/>
</dbReference>
<dbReference type="Pfam" id="PF04397">
    <property type="entry name" value="LytTR"/>
    <property type="match status" value="1"/>
</dbReference>
<dbReference type="SUPFAM" id="SSF52172">
    <property type="entry name" value="CheY-like"/>
    <property type="match status" value="1"/>
</dbReference>
<keyword evidence="1" id="KW-0597">Phosphoprotein</keyword>
<name>A0A0H4VGL3_9BACT</name>
<evidence type="ECO:0000313" key="4">
    <source>
        <dbReference type="EMBL" id="AKQ44423.1"/>
    </source>
</evidence>
<dbReference type="SMART" id="SM00850">
    <property type="entry name" value="LytTR"/>
    <property type="match status" value="1"/>
</dbReference>
<proteinExistence type="predicted"/>
<evidence type="ECO:0000259" key="3">
    <source>
        <dbReference type="PROSITE" id="PS50930"/>
    </source>
</evidence>
<dbReference type="OrthoDB" id="1646880at2"/>
<gene>
    <name evidence="4" type="ORF">TH63_00270</name>
</gene>
<dbReference type="InterPro" id="IPR046947">
    <property type="entry name" value="LytR-like"/>
</dbReference>
<accession>A0A0H4VGL3</accession>
<dbReference type="STRING" id="1379910.TH63_00270"/>
<protein>
    <submittedName>
        <fullName evidence="4">Transcriptional regulator</fullName>
    </submittedName>
</protein>
<dbReference type="RefSeq" id="WP_048919159.1">
    <property type="nucleotide sequence ID" value="NZ_CP010777.1"/>
</dbReference>
<dbReference type="GO" id="GO:0003677">
    <property type="term" value="F:DNA binding"/>
    <property type="evidence" value="ECO:0007669"/>
    <property type="project" value="InterPro"/>
</dbReference>
<dbReference type="InterPro" id="IPR001789">
    <property type="entry name" value="Sig_transdc_resp-reg_receiver"/>
</dbReference>
<dbReference type="GO" id="GO:0000156">
    <property type="term" value="F:phosphorelay response regulator activity"/>
    <property type="evidence" value="ECO:0007669"/>
    <property type="project" value="InterPro"/>
</dbReference>
<dbReference type="PANTHER" id="PTHR37299">
    <property type="entry name" value="TRANSCRIPTIONAL REGULATOR-RELATED"/>
    <property type="match status" value="1"/>
</dbReference>
<dbReference type="Proteomes" id="UP000036458">
    <property type="component" value="Chromosome"/>
</dbReference>
<dbReference type="Gene3D" id="2.40.50.1020">
    <property type="entry name" value="LytTr DNA-binding domain"/>
    <property type="match status" value="1"/>
</dbReference>
<dbReference type="Pfam" id="PF00072">
    <property type="entry name" value="Response_reg"/>
    <property type="match status" value="1"/>
</dbReference>
<evidence type="ECO:0000256" key="1">
    <source>
        <dbReference type="PROSITE-ProRule" id="PRU00169"/>
    </source>
</evidence>
<keyword evidence="5" id="KW-1185">Reference proteome</keyword>
<organism evidence="4 5">
    <name type="scientific">Rufibacter radiotolerans</name>
    <dbReference type="NCBI Taxonomy" id="1379910"/>
    <lineage>
        <taxon>Bacteria</taxon>
        <taxon>Pseudomonadati</taxon>
        <taxon>Bacteroidota</taxon>
        <taxon>Cytophagia</taxon>
        <taxon>Cytophagales</taxon>
        <taxon>Hymenobacteraceae</taxon>
        <taxon>Rufibacter</taxon>
    </lineage>
</organism>
<dbReference type="SMART" id="SM00448">
    <property type="entry name" value="REC"/>
    <property type="match status" value="1"/>
</dbReference>